<evidence type="ECO:0000256" key="1">
    <source>
        <dbReference type="SAM" id="MobiDB-lite"/>
    </source>
</evidence>
<dbReference type="EMBL" id="LLZG01000004">
    <property type="protein sequence ID" value="KUL46420.1"/>
    <property type="molecule type" value="Genomic_DNA"/>
</dbReference>
<proteinExistence type="predicted"/>
<dbReference type="AlphaFoldDB" id="A0A0X3VP34"/>
<name>A0A0X3VP34_9ACTN</name>
<accession>A0A0X3VP34</accession>
<evidence type="ECO:0000313" key="2">
    <source>
        <dbReference type="EMBL" id="KUL46420.1"/>
    </source>
</evidence>
<organism evidence="2 3">
    <name type="scientific">Streptomyces regalis</name>
    <dbReference type="NCBI Taxonomy" id="68262"/>
    <lineage>
        <taxon>Bacteria</taxon>
        <taxon>Bacillati</taxon>
        <taxon>Actinomycetota</taxon>
        <taxon>Actinomycetes</taxon>
        <taxon>Kitasatosporales</taxon>
        <taxon>Streptomycetaceae</taxon>
        <taxon>Streptomyces</taxon>
    </lineage>
</organism>
<gene>
    <name evidence="2" type="ORF">ADL12_02310</name>
</gene>
<feature type="compositionally biased region" description="Low complexity" evidence="1">
    <location>
        <begin position="44"/>
        <end position="56"/>
    </location>
</feature>
<protein>
    <recommendedName>
        <fullName evidence="4">Secreted protein</fullName>
    </recommendedName>
</protein>
<dbReference type="Proteomes" id="UP000053923">
    <property type="component" value="Unassembled WGS sequence"/>
</dbReference>
<comment type="caution">
    <text evidence="2">The sequence shown here is derived from an EMBL/GenBank/DDBJ whole genome shotgun (WGS) entry which is preliminary data.</text>
</comment>
<evidence type="ECO:0008006" key="4">
    <source>
        <dbReference type="Google" id="ProtNLM"/>
    </source>
</evidence>
<reference evidence="3" key="1">
    <citation type="submission" date="2015-10" db="EMBL/GenBank/DDBJ databases">
        <authorList>
            <person name="Ju K.-S."/>
            <person name="Doroghazi J.R."/>
            <person name="Metcalf W.W."/>
        </authorList>
    </citation>
    <scope>NUCLEOTIDE SEQUENCE [LARGE SCALE GENOMIC DNA]</scope>
    <source>
        <strain evidence="3">NRRL 3151</strain>
    </source>
</reference>
<sequence length="535" mass="57073">MPAAGASAAPGSPPRAAVSAEEPTEDMPDDGFANEPEGEQDDFAGSSTAAPSASASDNAGLLADPVPGRPGDFQLEAGSSLTSLVNQLDAALPKQGLTELMELANREAGWEGECGSTGIYGPDLAVNHRVCWKSDDATSTEWIPQAISGVSDAQEDEDWGTSNAEPIVVGSYDAQNPGRSDYESGRDNCVQTTASDACNEKGVRITFFNQATQMYRHVLLVWPYINSKNNISFDALHAREGKCTTSVTSSCKAQNGIHAGGMVWYGNYLYVADTANGMRVFDLRRIMDLNPDNNADVNDPTPDGLVSDVLDKKRVGRQSNVWYSFGYRYVMPQIATLRFTASRTTGDTSGNQCYATARPKASYISLDRTDTDHLVLGEYCNTNNGGTSPGRVGTYPMTALTAAVEGSPGTIAGADAAYGLPTGATFNGEALFHKIQGATRYEGKWYFHRSNGYDNGRLLQATPTSVDGTTQLVGNAKALQSSFGPEDLYLAHGRGDGFAPQLWSLSEHAPSSSCSACKRELYSYNMSEVIGDFAS</sequence>
<keyword evidence="3" id="KW-1185">Reference proteome</keyword>
<evidence type="ECO:0000313" key="3">
    <source>
        <dbReference type="Proteomes" id="UP000053923"/>
    </source>
</evidence>
<feature type="region of interest" description="Disordered" evidence="1">
    <location>
        <begin position="1"/>
        <end position="72"/>
    </location>
</feature>
<feature type="compositionally biased region" description="Low complexity" evidence="1">
    <location>
        <begin position="1"/>
        <end position="20"/>
    </location>
</feature>